<feature type="compositionally biased region" description="Basic and acidic residues" evidence="2">
    <location>
        <begin position="11"/>
        <end position="33"/>
    </location>
</feature>
<feature type="region of interest" description="Disordered" evidence="2">
    <location>
        <begin position="1"/>
        <end position="33"/>
    </location>
</feature>
<dbReference type="InterPro" id="IPR051055">
    <property type="entry name" value="PIF1_helicase"/>
</dbReference>
<dbReference type="EMBL" id="LWDF02001122">
    <property type="protein sequence ID" value="KAE8240271.1"/>
    <property type="molecule type" value="Genomic_DNA"/>
</dbReference>
<dbReference type="Pfam" id="PF05970">
    <property type="entry name" value="PIF1"/>
    <property type="match status" value="1"/>
</dbReference>
<protein>
    <recommendedName>
        <fullName evidence="1">ATP-dependent DNA helicase</fullName>
        <ecNumber evidence="1">5.6.2.3</ecNumber>
    </recommendedName>
</protein>
<evidence type="ECO:0000313" key="4">
    <source>
        <dbReference type="EMBL" id="KAE8240271.1"/>
    </source>
</evidence>
<dbReference type="PANTHER" id="PTHR47642">
    <property type="entry name" value="ATP-DEPENDENT DNA HELICASE"/>
    <property type="match status" value="1"/>
</dbReference>
<sequence length="718" mass="78415">MENWSALSECDDARDADQLRRRREEANSSSRLDAKVADLGPAFDNSSADVEMELINARAKPSAETLKFASTLEQGGWFDVSVDRPAANTTPLVSTVDFTRNTRRTWTAEQSVLEAKAKADLSIPSASRGILAEQLMFDDNSEDQTTTLDSSAELSSIPALPTQRLQWRDREPHDLLAALVAERGLTASQALAFNIAGRRFFEQLHGLSSSPLRMLMHGEAGTGKTVVVRLLRELMDRFGRGNEIKFLAPTGKAASAIGGTTQHAAFGIEVHRRGMTTEELELAARDNHGKKMRLLQSAFGHIRWIFFDEVSMTSCEVFGEIDQALRIATQRLDEPFGGINVIFAGDLCQLPPVGATPLYNTSSSASRPAEIRTKAGLGRISWLYVQDVVEFTEQMRMTDSEMAAALTRLRTRDSTDADTIMFNANVLRCSSTSQAADKSRKDMIVLASTNQTVRTLNERKAASQAAANSVHLVTSHAIDSTNVAMDKPTRKALLCYNGRGDTKVGMGRIPLYIGMPVVYRGPNQSIALGVTNGAFGTVTGWSLKEDNLGFTIPIGVIVQFDSTAAWALTGLDPGCLPIYPTSSTFTYALGRDVTAVRRISRRQLPLQPGFAMTVHSAQGVTCKTGVVVDLRHGGFPAYVAASRATRREDIHLIAEVTTTQLNTPPLPHALRSELKRLQLLAVATNLEHGGDTWRLTRTTPSITDNVSEDPPSKRRRLS</sequence>
<dbReference type="CDD" id="cd18809">
    <property type="entry name" value="SF1_C_RecD"/>
    <property type="match status" value="1"/>
</dbReference>
<dbReference type="SUPFAM" id="SSF52540">
    <property type="entry name" value="P-loop containing nucleoside triphosphate hydrolases"/>
    <property type="match status" value="2"/>
</dbReference>
<keyword evidence="1" id="KW-0347">Helicase</keyword>
<dbReference type="Proteomes" id="UP000077521">
    <property type="component" value="Unassembled WGS sequence"/>
</dbReference>
<keyword evidence="1" id="KW-0227">DNA damage</keyword>
<evidence type="ECO:0000256" key="2">
    <source>
        <dbReference type="SAM" id="MobiDB-lite"/>
    </source>
</evidence>
<feature type="region of interest" description="Disordered" evidence="2">
    <location>
        <begin position="692"/>
        <end position="718"/>
    </location>
</feature>
<keyword evidence="5" id="KW-1185">Reference proteome</keyword>
<proteinExistence type="inferred from homology"/>
<gene>
    <name evidence="4" type="ORF">A4X13_0g7877</name>
</gene>
<dbReference type="GO" id="GO:0006310">
    <property type="term" value="P:DNA recombination"/>
    <property type="evidence" value="ECO:0007669"/>
    <property type="project" value="UniProtKB-KW"/>
</dbReference>
<dbReference type="Gene3D" id="3.40.50.300">
    <property type="entry name" value="P-loop containing nucleotide triphosphate hydrolases"/>
    <property type="match status" value="1"/>
</dbReference>
<evidence type="ECO:0000259" key="3">
    <source>
        <dbReference type="Pfam" id="PF05970"/>
    </source>
</evidence>
<keyword evidence="1" id="KW-0547">Nucleotide-binding</keyword>
<evidence type="ECO:0000313" key="5">
    <source>
        <dbReference type="Proteomes" id="UP000077521"/>
    </source>
</evidence>
<dbReference type="InterPro" id="IPR027417">
    <property type="entry name" value="P-loop_NTPase"/>
</dbReference>
<dbReference type="GO" id="GO:0000723">
    <property type="term" value="P:telomere maintenance"/>
    <property type="evidence" value="ECO:0007669"/>
    <property type="project" value="InterPro"/>
</dbReference>
<feature type="compositionally biased region" description="Polar residues" evidence="2">
    <location>
        <begin position="695"/>
        <end position="705"/>
    </location>
</feature>
<dbReference type="EC" id="5.6.2.3" evidence="1"/>
<dbReference type="GO" id="GO:0005524">
    <property type="term" value="F:ATP binding"/>
    <property type="evidence" value="ECO:0007669"/>
    <property type="project" value="UniProtKB-KW"/>
</dbReference>
<name>A0A8T8SHE0_9BASI</name>
<dbReference type="GO" id="GO:0016787">
    <property type="term" value="F:hydrolase activity"/>
    <property type="evidence" value="ECO:0007669"/>
    <property type="project" value="UniProtKB-KW"/>
</dbReference>
<dbReference type="InterPro" id="IPR010285">
    <property type="entry name" value="DNA_helicase_pif1-like_DEAD"/>
</dbReference>
<comment type="catalytic activity">
    <reaction evidence="1">
        <text>ATP + H2O = ADP + phosphate + H(+)</text>
        <dbReference type="Rhea" id="RHEA:13065"/>
        <dbReference type="ChEBI" id="CHEBI:15377"/>
        <dbReference type="ChEBI" id="CHEBI:15378"/>
        <dbReference type="ChEBI" id="CHEBI:30616"/>
        <dbReference type="ChEBI" id="CHEBI:43474"/>
        <dbReference type="ChEBI" id="CHEBI:456216"/>
        <dbReference type="EC" id="5.6.2.3"/>
    </reaction>
</comment>
<comment type="cofactor">
    <cofactor evidence="1">
        <name>Mg(2+)</name>
        <dbReference type="ChEBI" id="CHEBI:18420"/>
    </cofactor>
</comment>
<reference evidence="4" key="2">
    <citation type="journal article" date="2019" name="IMA Fungus">
        <title>Genome sequencing and comparison of five Tilletia species to identify candidate genes for the detection of regulated species infecting wheat.</title>
        <authorList>
            <person name="Nguyen H.D.T."/>
            <person name="Sultana T."/>
            <person name="Kesanakurti P."/>
            <person name="Hambleton S."/>
        </authorList>
    </citation>
    <scope>NUCLEOTIDE SEQUENCE</scope>
    <source>
        <strain evidence="4">DAOMC 236416</strain>
    </source>
</reference>
<comment type="caution">
    <text evidence="4">The sequence shown here is derived from an EMBL/GenBank/DDBJ whole genome shotgun (WGS) entry which is preliminary data.</text>
</comment>
<keyword evidence="1" id="KW-0378">Hydrolase</keyword>
<accession>A0A8T8SHE0</accession>
<dbReference type="GO" id="GO:0043139">
    <property type="term" value="F:5'-3' DNA helicase activity"/>
    <property type="evidence" value="ECO:0007669"/>
    <property type="project" value="UniProtKB-EC"/>
</dbReference>
<reference evidence="4" key="1">
    <citation type="submission" date="2016-04" db="EMBL/GenBank/DDBJ databases">
        <authorList>
            <person name="Nguyen H.D."/>
            <person name="Samba Siva P."/>
            <person name="Cullis J."/>
            <person name="Levesque C.A."/>
            <person name="Hambleton S."/>
        </authorList>
    </citation>
    <scope>NUCLEOTIDE SEQUENCE</scope>
    <source>
        <strain evidence="4">DAOMC 236416</strain>
    </source>
</reference>
<dbReference type="GO" id="GO:0006281">
    <property type="term" value="P:DNA repair"/>
    <property type="evidence" value="ECO:0007669"/>
    <property type="project" value="UniProtKB-KW"/>
</dbReference>
<dbReference type="AlphaFoldDB" id="A0A8T8SHE0"/>
<organism evidence="4 5">
    <name type="scientific">Tilletia indica</name>
    <dbReference type="NCBI Taxonomy" id="43049"/>
    <lineage>
        <taxon>Eukaryota</taxon>
        <taxon>Fungi</taxon>
        <taxon>Dikarya</taxon>
        <taxon>Basidiomycota</taxon>
        <taxon>Ustilaginomycotina</taxon>
        <taxon>Exobasidiomycetes</taxon>
        <taxon>Tilletiales</taxon>
        <taxon>Tilletiaceae</taxon>
        <taxon>Tilletia</taxon>
    </lineage>
</organism>
<keyword evidence="1" id="KW-0234">DNA repair</keyword>
<feature type="domain" description="DNA helicase Pif1-like DEAD-box helicase" evidence="3">
    <location>
        <begin position="210"/>
        <end position="401"/>
    </location>
</feature>
<comment type="similarity">
    <text evidence="1">Belongs to the helicase family.</text>
</comment>
<keyword evidence="1" id="KW-0067">ATP-binding</keyword>
<evidence type="ECO:0000256" key="1">
    <source>
        <dbReference type="RuleBase" id="RU363044"/>
    </source>
</evidence>
<keyword evidence="1" id="KW-0233">DNA recombination</keyword>